<evidence type="ECO:0000313" key="2">
    <source>
        <dbReference type="Proteomes" id="UP000814033"/>
    </source>
</evidence>
<reference evidence="1" key="1">
    <citation type="submission" date="2021-02" db="EMBL/GenBank/DDBJ databases">
        <authorList>
            <consortium name="DOE Joint Genome Institute"/>
            <person name="Ahrendt S."/>
            <person name="Looney B.P."/>
            <person name="Miyauchi S."/>
            <person name="Morin E."/>
            <person name="Drula E."/>
            <person name="Courty P.E."/>
            <person name="Chicoki N."/>
            <person name="Fauchery L."/>
            <person name="Kohler A."/>
            <person name="Kuo A."/>
            <person name="Labutti K."/>
            <person name="Pangilinan J."/>
            <person name="Lipzen A."/>
            <person name="Riley R."/>
            <person name="Andreopoulos W."/>
            <person name="He G."/>
            <person name="Johnson J."/>
            <person name="Barry K.W."/>
            <person name="Grigoriev I.V."/>
            <person name="Nagy L."/>
            <person name="Hibbett D."/>
            <person name="Henrissat B."/>
            <person name="Matheny P.B."/>
            <person name="Labbe J."/>
            <person name="Martin F."/>
        </authorList>
    </citation>
    <scope>NUCLEOTIDE SEQUENCE</scope>
    <source>
        <strain evidence="1">FP105234-sp</strain>
    </source>
</reference>
<dbReference type="Proteomes" id="UP000814033">
    <property type="component" value="Unassembled WGS sequence"/>
</dbReference>
<evidence type="ECO:0000313" key="1">
    <source>
        <dbReference type="EMBL" id="KAI0049037.1"/>
    </source>
</evidence>
<accession>A0ACB8RYR7</accession>
<proteinExistence type="predicted"/>
<sequence length="247" mass="25886">MSSTTPVTTTSPNFTPPSLSSAQPDPTTSAGGGGGGPSSSLYLYTFAATLGVLLATSAFVISRSVARRRRQRAAMLEAIENGTYVPPTLPPQLGQRPRMWEVYVDPDNLKDSAACHSEKGWDRITPVSAVVLDTATIDVSPTYTLPPPIPQAPFFRHLTSIFRHQPASILPTPPAALSPFSSASAHPSASPPAPADGYGVPTVPVHLAVLVSMPHGGDGATRDHLPMLEFGMGVVHARIHDLAGEPS</sequence>
<organism evidence="1 2">
    <name type="scientific">Auriscalpium vulgare</name>
    <dbReference type="NCBI Taxonomy" id="40419"/>
    <lineage>
        <taxon>Eukaryota</taxon>
        <taxon>Fungi</taxon>
        <taxon>Dikarya</taxon>
        <taxon>Basidiomycota</taxon>
        <taxon>Agaricomycotina</taxon>
        <taxon>Agaricomycetes</taxon>
        <taxon>Russulales</taxon>
        <taxon>Auriscalpiaceae</taxon>
        <taxon>Auriscalpium</taxon>
    </lineage>
</organism>
<dbReference type="EMBL" id="MU275878">
    <property type="protein sequence ID" value="KAI0049037.1"/>
    <property type="molecule type" value="Genomic_DNA"/>
</dbReference>
<comment type="caution">
    <text evidence="1">The sequence shown here is derived from an EMBL/GenBank/DDBJ whole genome shotgun (WGS) entry which is preliminary data.</text>
</comment>
<gene>
    <name evidence="1" type="ORF">FA95DRAFT_1557305</name>
</gene>
<protein>
    <submittedName>
        <fullName evidence="1">Uncharacterized protein</fullName>
    </submittedName>
</protein>
<keyword evidence="2" id="KW-1185">Reference proteome</keyword>
<reference evidence="1" key="2">
    <citation type="journal article" date="2022" name="New Phytol.">
        <title>Evolutionary transition to the ectomycorrhizal habit in the genomes of a hyperdiverse lineage of mushroom-forming fungi.</title>
        <authorList>
            <person name="Looney B."/>
            <person name="Miyauchi S."/>
            <person name="Morin E."/>
            <person name="Drula E."/>
            <person name="Courty P.E."/>
            <person name="Kohler A."/>
            <person name="Kuo A."/>
            <person name="LaButti K."/>
            <person name="Pangilinan J."/>
            <person name="Lipzen A."/>
            <person name="Riley R."/>
            <person name="Andreopoulos W."/>
            <person name="He G."/>
            <person name="Johnson J."/>
            <person name="Nolan M."/>
            <person name="Tritt A."/>
            <person name="Barry K.W."/>
            <person name="Grigoriev I.V."/>
            <person name="Nagy L.G."/>
            <person name="Hibbett D."/>
            <person name="Henrissat B."/>
            <person name="Matheny P.B."/>
            <person name="Labbe J."/>
            <person name="Martin F.M."/>
        </authorList>
    </citation>
    <scope>NUCLEOTIDE SEQUENCE</scope>
    <source>
        <strain evidence="1">FP105234-sp</strain>
    </source>
</reference>
<name>A0ACB8RYR7_9AGAM</name>